<keyword evidence="2" id="KW-0732">Signal</keyword>
<evidence type="ECO:0000256" key="2">
    <source>
        <dbReference type="SAM" id="SignalP"/>
    </source>
</evidence>
<evidence type="ECO:0000313" key="3">
    <source>
        <dbReference type="EMBL" id="KAK2949872.1"/>
    </source>
</evidence>
<accession>A0ABQ9XGW0</accession>
<reference evidence="3 4" key="1">
    <citation type="journal article" date="2022" name="bioRxiv">
        <title>Genomics of Preaxostyla Flagellates Illuminates Evolutionary Transitions and the Path Towards Mitochondrial Loss.</title>
        <authorList>
            <person name="Novak L.V.F."/>
            <person name="Treitli S.C."/>
            <person name="Pyrih J."/>
            <person name="Halakuc P."/>
            <person name="Pipaliya S.V."/>
            <person name="Vacek V."/>
            <person name="Brzon O."/>
            <person name="Soukal P."/>
            <person name="Eme L."/>
            <person name="Dacks J.B."/>
            <person name="Karnkowska A."/>
            <person name="Elias M."/>
            <person name="Hampl V."/>
        </authorList>
    </citation>
    <scope>NUCLEOTIDE SEQUENCE [LARGE SCALE GENOMIC DNA]</scope>
    <source>
        <strain evidence="3">NAU3</strain>
        <tissue evidence="3">Gut</tissue>
    </source>
</reference>
<feature type="signal peptide" evidence="2">
    <location>
        <begin position="1"/>
        <end position="21"/>
    </location>
</feature>
<protein>
    <submittedName>
        <fullName evidence="3">Uncharacterized protein</fullName>
    </submittedName>
</protein>
<comment type="caution">
    <text evidence="3">The sequence shown here is derived from an EMBL/GenBank/DDBJ whole genome shotgun (WGS) entry which is preliminary data.</text>
</comment>
<feature type="chain" id="PRO_5047402768" evidence="2">
    <location>
        <begin position="22"/>
        <end position="134"/>
    </location>
</feature>
<proteinExistence type="predicted"/>
<organism evidence="3 4">
    <name type="scientific">Blattamonas nauphoetae</name>
    <dbReference type="NCBI Taxonomy" id="2049346"/>
    <lineage>
        <taxon>Eukaryota</taxon>
        <taxon>Metamonada</taxon>
        <taxon>Preaxostyla</taxon>
        <taxon>Oxymonadida</taxon>
        <taxon>Blattamonas</taxon>
    </lineage>
</organism>
<keyword evidence="4" id="KW-1185">Reference proteome</keyword>
<dbReference type="Proteomes" id="UP001281761">
    <property type="component" value="Unassembled WGS sequence"/>
</dbReference>
<feature type="region of interest" description="Disordered" evidence="1">
    <location>
        <begin position="32"/>
        <end position="64"/>
    </location>
</feature>
<evidence type="ECO:0000256" key="1">
    <source>
        <dbReference type="SAM" id="MobiDB-lite"/>
    </source>
</evidence>
<name>A0ABQ9XGW0_9EUKA</name>
<evidence type="ECO:0000313" key="4">
    <source>
        <dbReference type="Proteomes" id="UP001281761"/>
    </source>
</evidence>
<gene>
    <name evidence="3" type="ORF">BLNAU_15175</name>
</gene>
<sequence>MPNHPPRRVSIALLLPPHVLLHPSVPLDQPIKSKAGAFRSQTDDLDSNVRGRRQTLRKPSSLSKSVPFPLVDTIEHTPAVSTMFTLPDHVQGASMPSAESENTLYHSQDWNMSMPLTPSSQQTEVTFDYARQSC</sequence>
<dbReference type="EMBL" id="JARBJD010000147">
    <property type="protein sequence ID" value="KAK2949872.1"/>
    <property type="molecule type" value="Genomic_DNA"/>
</dbReference>